<name>A0A6M3MAQ9_9ZZZZ</name>
<proteinExistence type="predicted"/>
<gene>
    <name evidence="2" type="ORF">MM171A01080_0011</name>
    <name evidence="1" type="ORF">MM171B01379_0006</name>
</gene>
<evidence type="ECO:0000313" key="1">
    <source>
        <dbReference type="EMBL" id="QJB02286.1"/>
    </source>
</evidence>
<protein>
    <submittedName>
        <fullName evidence="1">Uncharacterized protein</fullName>
    </submittedName>
</protein>
<accession>A0A6M3MAQ9</accession>
<dbReference type="AlphaFoldDB" id="A0A6M3MAQ9"/>
<sequence>MINETELDIHGVHMKIIPMVGINFTGEGYQIYNELSLGSLRSKIVEKRTSQQMVEMYNKSSKDLLEIIDHALILLAD</sequence>
<dbReference type="EMBL" id="MT143772">
    <property type="protein sequence ID" value="QJB02286.1"/>
    <property type="molecule type" value="Genomic_DNA"/>
</dbReference>
<evidence type="ECO:0000313" key="2">
    <source>
        <dbReference type="EMBL" id="QJI05449.1"/>
    </source>
</evidence>
<dbReference type="EMBL" id="MT145201">
    <property type="protein sequence ID" value="QJI05449.1"/>
    <property type="molecule type" value="Genomic_DNA"/>
</dbReference>
<reference evidence="1" key="1">
    <citation type="submission" date="2020-03" db="EMBL/GenBank/DDBJ databases">
        <title>The deep terrestrial virosphere.</title>
        <authorList>
            <person name="Holmfeldt K."/>
            <person name="Nilsson E."/>
            <person name="Simone D."/>
            <person name="Lopez-Fernandez M."/>
            <person name="Wu X."/>
            <person name="de Brujin I."/>
            <person name="Lundin D."/>
            <person name="Andersson A."/>
            <person name="Bertilsson S."/>
            <person name="Dopson M."/>
        </authorList>
    </citation>
    <scope>NUCLEOTIDE SEQUENCE</scope>
    <source>
        <strain evidence="2">MM171A01080</strain>
        <strain evidence="1">MM171B01379</strain>
    </source>
</reference>
<organism evidence="1">
    <name type="scientific">viral metagenome</name>
    <dbReference type="NCBI Taxonomy" id="1070528"/>
    <lineage>
        <taxon>unclassified sequences</taxon>
        <taxon>metagenomes</taxon>
        <taxon>organismal metagenomes</taxon>
    </lineage>
</organism>